<comment type="similarity">
    <text evidence="2">Belongs to the bacterial solute-binding protein 1 family.</text>
</comment>
<keyword evidence="4 5" id="KW-0732">Signal</keyword>
<dbReference type="InterPro" id="IPR006311">
    <property type="entry name" value="TAT_signal"/>
</dbReference>
<feature type="chain" id="PRO_5039186820" evidence="5">
    <location>
        <begin position="30"/>
        <end position="544"/>
    </location>
</feature>
<evidence type="ECO:0000256" key="4">
    <source>
        <dbReference type="ARBA" id="ARBA00022729"/>
    </source>
</evidence>
<organism evidence="6 7">
    <name type="scientific">Streptomyces radicis</name>
    <dbReference type="NCBI Taxonomy" id="1750517"/>
    <lineage>
        <taxon>Bacteria</taxon>
        <taxon>Bacillati</taxon>
        <taxon>Actinomycetota</taxon>
        <taxon>Actinomycetes</taxon>
        <taxon>Kitasatosporales</taxon>
        <taxon>Streptomycetaceae</taxon>
        <taxon>Streptomyces</taxon>
    </lineage>
</organism>
<dbReference type="AlphaFoldDB" id="A0A3A9W7N2"/>
<dbReference type="Gene3D" id="3.40.190.10">
    <property type="entry name" value="Periplasmic binding protein-like II"/>
    <property type="match status" value="1"/>
</dbReference>
<dbReference type="Pfam" id="PF01547">
    <property type="entry name" value="SBP_bac_1"/>
    <property type="match status" value="1"/>
</dbReference>
<dbReference type="InterPro" id="IPR006059">
    <property type="entry name" value="SBP"/>
</dbReference>
<dbReference type="SUPFAM" id="SSF53850">
    <property type="entry name" value="Periplasmic binding protein-like II"/>
    <property type="match status" value="1"/>
</dbReference>
<dbReference type="PANTHER" id="PTHR43649:SF31">
    <property type="entry name" value="SN-GLYCEROL-3-PHOSPHATE-BINDING PERIPLASMIC PROTEIN UGPB"/>
    <property type="match status" value="1"/>
</dbReference>
<protein>
    <submittedName>
        <fullName evidence="6">Extracellular solute-binding protein</fullName>
    </submittedName>
</protein>
<evidence type="ECO:0000256" key="2">
    <source>
        <dbReference type="ARBA" id="ARBA00008520"/>
    </source>
</evidence>
<evidence type="ECO:0000256" key="5">
    <source>
        <dbReference type="SAM" id="SignalP"/>
    </source>
</evidence>
<comment type="subcellular location">
    <subcellularLocation>
        <location evidence="1">Cell envelope</location>
    </subcellularLocation>
</comment>
<dbReference type="Proteomes" id="UP000275024">
    <property type="component" value="Unassembled WGS sequence"/>
</dbReference>
<gene>
    <name evidence="6" type="ORF">D7319_15800</name>
</gene>
<dbReference type="OrthoDB" id="2513152at2"/>
<proteinExistence type="inferred from homology"/>
<evidence type="ECO:0000256" key="3">
    <source>
        <dbReference type="ARBA" id="ARBA00022448"/>
    </source>
</evidence>
<evidence type="ECO:0000256" key="1">
    <source>
        <dbReference type="ARBA" id="ARBA00004196"/>
    </source>
</evidence>
<reference evidence="6 7" key="1">
    <citation type="submission" date="2018-09" db="EMBL/GenBank/DDBJ databases">
        <title>Streptomyces sp. nov. DS1-2, an endophytic actinomycete isolated from roots of Dendrobium scabrilingue.</title>
        <authorList>
            <person name="Kuncharoen N."/>
            <person name="Kudo T."/>
            <person name="Ohkuma M."/>
            <person name="Yuki M."/>
            <person name="Tanasupawat S."/>
        </authorList>
    </citation>
    <scope>NUCLEOTIDE SEQUENCE [LARGE SCALE GENOMIC DNA]</scope>
    <source>
        <strain evidence="6 7">AZ1-7</strain>
    </source>
</reference>
<keyword evidence="3" id="KW-0813">Transport</keyword>
<dbReference type="PROSITE" id="PS51318">
    <property type="entry name" value="TAT"/>
    <property type="match status" value="1"/>
</dbReference>
<dbReference type="InterPro" id="IPR050490">
    <property type="entry name" value="Bact_solute-bd_prot1"/>
</dbReference>
<accession>A0A3A9W7N2</accession>
<dbReference type="EMBL" id="RBDX01000011">
    <property type="protein sequence ID" value="RKN08383.1"/>
    <property type="molecule type" value="Genomic_DNA"/>
</dbReference>
<dbReference type="RefSeq" id="WP_120745048.1">
    <property type="nucleotide sequence ID" value="NZ_RBDX01000011.1"/>
</dbReference>
<feature type="signal peptide" evidence="5">
    <location>
        <begin position="1"/>
        <end position="29"/>
    </location>
</feature>
<dbReference type="GO" id="GO:0030313">
    <property type="term" value="C:cell envelope"/>
    <property type="evidence" value="ECO:0007669"/>
    <property type="project" value="UniProtKB-SubCell"/>
</dbReference>
<dbReference type="PANTHER" id="PTHR43649">
    <property type="entry name" value="ARABINOSE-BINDING PROTEIN-RELATED"/>
    <property type="match status" value="1"/>
</dbReference>
<name>A0A3A9W7N2_9ACTN</name>
<evidence type="ECO:0000313" key="7">
    <source>
        <dbReference type="Proteomes" id="UP000275024"/>
    </source>
</evidence>
<sequence>MTIGPMSRRRFLASATGAALATASFPLLTGCGNGGADSSAQGAANRAVTLPDHVPFTGVTPDLPASQDGVLAGYFAYPTPVRGIEGDPGSGGEGITALVNIFDPVPPAAGDNPFWQALNERLGTELSLNMVPDSSYMQRLSAVLAGGDLPDLVEIRLDQPQRAQLLKAQFTDLTEHLSGDAVRAYPFLANIPTESWRTCVYNGGIYALPTPRPSVGNIMLCRADLVEERGLNPEPADFAEFAELCAGLTDERAGHWALGFGSAGPLSTWAFLMQMLGAPNEWGEQGGEFTSWFETEEAKQAADDLARLVREGVFHPDSFAATSDPRIWFGIGKTALNRDGAAAWDLLTHTYDISVGAVVAPAYEGGGDAAHFAGGATFALTALKKTDDARRVEQLLSLANWLAAPFGTEEHLFRTYGVEGEHFTFENGVPTLTGAGETQTRLPLEYLTDGPPFLGPGDETRVRAQHAYQERVVPGLVRSAGSGLYSDTDTTKKGVIQRLMQDTLNQIMQGNKPVSDWDDAVRDWRNQGGDAIRSEYEAEFARAN</sequence>
<evidence type="ECO:0000313" key="6">
    <source>
        <dbReference type="EMBL" id="RKN08383.1"/>
    </source>
</evidence>
<comment type="caution">
    <text evidence="6">The sequence shown here is derived from an EMBL/GenBank/DDBJ whole genome shotgun (WGS) entry which is preliminary data.</text>
</comment>